<dbReference type="EMBL" id="DF820466">
    <property type="protein sequence ID" value="GAK57908.1"/>
    <property type="molecule type" value="Genomic_DNA"/>
</dbReference>
<dbReference type="HOGENOM" id="CLU_062580_0_0_0"/>
<dbReference type="PANTHER" id="PTHR12526">
    <property type="entry name" value="GLYCOSYLTRANSFERASE"/>
    <property type="match status" value="1"/>
</dbReference>
<feature type="domain" description="Glycosyl transferase family 1" evidence="1">
    <location>
        <begin position="221"/>
        <end position="355"/>
    </location>
</feature>
<evidence type="ECO:0000313" key="2">
    <source>
        <dbReference type="EMBL" id="GAK57908.1"/>
    </source>
</evidence>
<gene>
    <name evidence="2" type="ORF">U27_04880</name>
</gene>
<keyword evidence="3" id="KW-1185">Reference proteome</keyword>
<dbReference type="Pfam" id="PF00534">
    <property type="entry name" value="Glycos_transf_1"/>
    <property type="match status" value="1"/>
</dbReference>
<name>A0A081C003_VECG1</name>
<dbReference type="eggNOG" id="COG0438">
    <property type="taxonomic scope" value="Bacteria"/>
</dbReference>
<dbReference type="PANTHER" id="PTHR12526:SF584">
    <property type="entry name" value="GLYCOSYLTRANSFERASE"/>
    <property type="match status" value="1"/>
</dbReference>
<dbReference type="STRING" id="1499967.U27_04880"/>
<evidence type="ECO:0000313" key="3">
    <source>
        <dbReference type="Proteomes" id="UP000030661"/>
    </source>
</evidence>
<proteinExistence type="predicted"/>
<dbReference type="Gene3D" id="3.40.50.2000">
    <property type="entry name" value="Glycogen Phosphorylase B"/>
    <property type="match status" value="1"/>
</dbReference>
<dbReference type="SUPFAM" id="SSF53756">
    <property type="entry name" value="UDP-Glycosyltransferase/glycogen phosphorylase"/>
    <property type="match status" value="1"/>
</dbReference>
<protein>
    <submittedName>
        <fullName evidence="2">Glycosyl transferase, group 1</fullName>
    </submittedName>
</protein>
<dbReference type="GO" id="GO:0016757">
    <property type="term" value="F:glycosyltransferase activity"/>
    <property type="evidence" value="ECO:0007669"/>
    <property type="project" value="InterPro"/>
</dbReference>
<keyword evidence="2" id="KW-0808">Transferase</keyword>
<dbReference type="InterPro" id="IPR001296">
    <property type="entry name" value="Glyco_trans_1"/>
</dbReference>
<dbReference type="AlphaFoldDB" id="A0A081C003"/>
<organism evidence="2">
    <name type="scientific">Vecturithrix granuli</name>
    <dbReference type="NCBI Taxonomy" id="1499967"/>
    <lineage>
        <taxon>Bacteria</taxon>
        <taxon>Candidatus Moduliflexota</taxon>
        <taxon>Candidatus Vecturitrichia</taxon>
        <taxon>Candidatus Vecturitrichales</taxon>
        <taxon>Candidatus Vecturitrichaceae</taxon>
        <taxon>Candidatus Vecturithrix</taxon>
    </lineage>
</organism>
<evidence type="ECO:0000259" key="1">
    <source>
        <dbReference type="Pfam" id="PF00534"/>
    </source>
</evidence>
<accession>A0A081C003</accession>
<reference evidence="2" key="1">
    <citation type="journal article" date="2015" name="PeerJ">
        <title>First genomic representation of candidate bacterial phylum KSB3 points to enhanced environmental sensing as a trigger of wastewater bulking.</title>
        <authorList>
            <person name="Sekiguchi Y."/>
            <person name="Ohashi A."/>
            <person name="Parks D.H."/>
            <person name="Yamauchi T."/>
            <person name="Tyson G.W."/>
            <person name="Hugenholtz P."/>
        </authorList>
    </citation>
    <scope>NUCLEOTIDE SEQUENCE [LARGE SCALE GENOMIC DNA]</scope>
</reference>
<sequence length="387" mass="45120">MFKWHWQLIKRYIETTSIYRHQQKQISLKPAVKVKGNVLLSYLSSPFQMSEEQLLSYTHTNYWECVQIARTFLDRGYAVDVIDHKNQHFRPNRQYVCCIDIHRNLERLSPLLLPECIKILHITGAHWLFQNQAEYTRLLALQQRRGVALIPRRIAPAIAGIEHADYATILGNRFTMETFRYAGKPLYRIPLSTTIQYPWPKEKDFEACRSRFLWLGSRGLVHKGLDLVLEAFADMPEYHLTVCGPVQKEQDFERAYYRELYQTPNIRTVGWVDVTSSEFQQILKTCIGLVYPSCSEGGGGSIVTCMHAGLIPLISYESSVDVGEFGIIFQHSSIEHIQESVHFISSRPLSELRQRSRAAWEFARTHHTRERFAEEYRKFVTDVLHIP</sequence>
<dbReference type="Proteomes" id="UP000030661">
    <property type="component" value="Unassembled WGS sequence"/>
</dbReference>